<dbReference type="PANTHER" id="PTHR34504:SF4">
    <property type="entry name" value="ANTITOXIN HICB"/>
    <property type="match status" value="1"/>
</dbReference>
<reference evidence="2" key="1">
    <citation type="journal article" date="2018" name="Genome Biol.">
        <title>SKESA: strategic k-mer extension for scrupulous assemblies.</title>
        <authorList>
            <person name="Souvorov A."/>
            <person name="Agarwala R."/>
            <person name="Lipman D.J."/>
        </authorList>
    </citation>
    <scope>NUCLEOTIDE SEQUENCE</scope>
    <source>
        <strain evidence="2">P125109</strain>
    </source>
</reference>
<reference evidence="2" key="2">
    <citation type="submission" date="2019-01" db="EMBL/GenBank/DDBJ databases">
        <authorList>
            <consortium name="NCBI Pathogen Detection Project"/>
        </authorList>
    </citation>
    <scope>NUCLEOTIDE SEQUENCE</scope>
    <source>
        <strain evidence="2">P125109</strain>
    </source>
</reference>
<accession>A0A724WT89</accession>
<organism evidence="2">
    <name type="scientific">Salmonella enteritidis PT4 (strain P125109)</name>
    <dbReference type="NCBI Taxonomy" id="550537"/>
    <lineage>
        <taxon>Bacteria</taxon>
        <taxon>Pseudomonadati</taxon>
        <taxon>Pseudomonadota</taxon>
        <taxon>Gammaproteobacteria</taxon>
        <taxon>Enterobacterales</taxon>
        <taxon>Enterobacteriaceae</taxon>
        <taxon>Salmonella</taxon>
    </lineage>
</organism>
<dbReference type="PANTHER" id="PTHR34504">
    <property type="entry name" value="ANTITOXIN HICB"/>
    <property type="match status" value="1"/>
</dbReference>
<dbReference type="InterPro" id="IPR031807">
    <property type="entry name" value="HicB-like"/>
</dbReference>
<dbReference type="InterPro" id="IPR035069">
    <property type="entry name" value="TTHA1013/TTHA0281-like"/>
</dbReference>
<dbReference type="InterPro" id="IPR051404">
    <property type="entry name" value="TA_system_antitoxin"/>
</dbReference>
<sequence>MTDRRSKLIQRGGTSMQKFKYYAVIIPDLEDGGYLVQFPDLENVYTEGETLLESVKHAEEVLECMLEVMIDYNDKFNSPSPVSEITIKEGESLIAVEVSVTPKGTKGDFRKELVDEIYTEDEA</sequence>
<dbReference type="EMBL" id="DAAQRD010000048">
    <property type="protein sequence ID" value="HAE0520934.1"/>
    <property type="molecule type" value="Genomic_DNA"/>
</dbReference>
<name>A0A724WT89_SALEP</name>
<gene>
    <name evidence="2" type="ORF">G2720_24365</name>
</gene>
<dbReference type="SUPFAM" id="SSF143100">
    <property type="entry name" value="TTHA1013/TTHA0281-like"/>
    <property type="match status" value="1"/>
</dbReference>
<proteinExistence type="predicted"/>
<feature type="domain" description="HicB-like antitoxin of toxin-antitoxin system" evidence="1">
    <location>
        <begin position="22"/>
        <end position="88"/>
    </location>
</feature>
<comment type="caution">
    <text evidence="2">The sequence shown here is derived from an EMBL/GenBank/DDBJ whole genome shotgun (WGS) entry which is preliminary data.</text>
</comment>
<protein>
    <submittedName>
        <fullName evidence="2">Type II toxin-antitoxin system HicB family antitoxin</fullName>
    </submittedName>
</protein>
<dbReference type="AlphaFoldDB" id="A0A724WT89"/>
<dbReference type="Pfam" id="PF15919">
    <property type="entry name" value="HicB_lk_antitox"/>
    <property type="match status" value="1"/>
</dbReference>
<evidence type="ECO:0000313" key="2">
    <source>
        <dbReference type="EMBL" id="HAE0520934.1"/>
    </source>
</evidence>
<dbReference type="Gene3D" id="3.30.160.250">
    <property type="match status" value="1"/>
</dbReference>
<evidence type="ECO:0000259" key="1">
    <source>
        <dbReference type="Pfam" id="PF15919"/>
    </source>
</evidence>